<dbReference type="InterPro" id="IPR050392">
    <property type="entry name" value="Collagen/C1q_domain"/>
</dbReference>
<dbReference type="PANTHER" id="PTHR15427:SF33">
    <property type="entry name" value="COLLAGEN IV NC1 DOMAIN-CONTAINING PROTEIN"/>
    <property type="match status" value="1"/>
</dbReference>
<organism evidence="5 6">
    <name type="scientific">Geovibrio thiophilus</name>
    <dbReference type="NCBI Taxonomy" id="139438"/>
    <lineage>
        <taxon>Bacteria</taxon>
        <taxon>Pseudomonadati</taxon>
        <taxon>Deferribacterota</taxon>
        <taxon>Deferribacteres</taxon>
        <taxon>Deferribacterales</taxon>
        <taxon>Geovibrionaceae</taxon>
        <taxon>Geovibrio</taxon>
    </lineage>
</organism>
<evidence type="ECO:0000256" key="3">
    <source>
        <dbReference type="SAM" id="MobiDB-lite"/>
    </source>
</evidence>
<evidence type="ECO:0000313" key="6">
    <source>
        <dbReference type="Proteomes" id="UP000287502"/>
    </source>
</evidence>
<dbReference type="AlphaFoldDB" id="A0A410JUK2"/>
<dbReference type="InterPro" id="IPR008983">
    <property type="entry name" value="Tumour_necrosis_fac-like_dom"/>
</dbReference>
<keyword evidence="6" id="KW-1185">Reference proteome</keyword>
<feature type="compositionally biased region" description="Low complexity" evidence="3">
    <location>
        <begin position="42"/>
        <end position="74"/>
    </location>
</feature>
<keyword evidence="2" id="KW-0964">Secreted</keyword>
<evidence type="ECO:0000256" key="4">
    <source>
        <dbReference type="SAM" id="SignalP"/>
    </source>
</evidence>
<comment type="subcellular location">
    <subcellularLocation>
        <location evidence="1">Secreted</location>
    </subcellularLocation>
</comment>
<keyword evidence="4" id="KW-0732">Signal</keyword>
<evidence type="ECO:0000256" key="1">
    <source>
        <dbReference type="ARBA" id="ARBA00004613"/>
    </source>
</evidence>
<keyword evidence="5" id="KW-0176">Collagen</keyword>
<proteinExistence type="predicted"/>
<gene>
    <name evidence="5" type="ORF">EP073_00130</name>
</gene>
<feature type="signal peptide" evidence="4">
    <location>
        <begin position="1"/>
        <end position="25"/>
    </location>
</feature>
<dbReference type="Gene3D" id="2.60.120.40">
    <property type="match status" value="1"/>
</dbReference>
<dbReference type="OrthoDB" id="1917787at2"/>
<feature type="region of interest" description="Disordered" evidence="3">
    <location>
        <begin position="33"/>
        <end position="74"/>
    </location>
</feature>
<dbReference type="PROSITE" id="PS51257">
    <property type="entry name" value="PROKAR_LIPOPROTEIN"/>
    <property type="match status" value="1"/>
</dbReference>
<sequence>MRCFMKKTILIIFVIFAFFLYGCGADDGSDGADGADGLTGTQGEQGPAGPVGPQGEQGPAGPQGEPGPAGAAGAVGPAGSDGATYVLTSPAYSADVSVAVSANMVFNSVTYASGNISYNSVTGIVTFNEMGRYIVNWNVSTDGLIGAVNTATADLSFALSSSQGDFIASSSLLSTGQISGFGIIDIAAAPVTMSLINDSSNDVQLADVMPKANLMINRSDGGVALQISRN</sequence>
<dbReference type="Proteomes" id="UP000287502">
    <property type="component" value="Chromosome"/>
</dbReference>
<name>A0A410JUK2_9BACT</name>
<evidence type="ECO:0000313" key="5">
    <source>
        <dbReference type="EMBL" id="QAR31866.1"/>
    </source>
</evidence>
<protein>
    <submittedName>
        <fullName evidence="5">Collagen-like protein</fullName>
    </submittedName>
</protein>
<accession>A0A410JUK2</accession>
<evidence type="ECO:0000256" key="2">
    <source>
        <dbReference type="ARBA" id="ARBA00022525"/>
    </source>
</evidence>
<dbReference type="InterPro" id="IPR008160">
    <property type="entry name" value="Collagen"/>
</dbReference>
<dbReference type="PANTHER" id="PTHR15427">
    <property type="entry name" value="EMILIN ELASTIN MICROFIBRIL INTERFACE-LOCATED PROTEIN ELASTIN MICROFIBRIL INTERFACER"/>
    <property type="match status" value="1"/>
</dbReference>
<feature type="chain" id="PRO_5019523211" evidence="4">
    <location>
        <begin position="26"/>
        <end position="230"/>
    </location>
</feature>
<dbReference type="KEGG" id="gtl:EP073_00130"/>
<dbReference type="EMBL" id="CP035108">
    <property type="protein sequence ID" value="QAR31866.1"/>
    <property type="molecule type" value="Genomic_DNA"/>
</dbReference>
<dbReference type="Pfam" id="PF01391">
    <property type="entry name" value="Collagen"/>
    <property type="match status" value="1"/>
</dbReference>
<reference evidence="5 6" key="1">
    <citation type="submission" date="2019-01" db="EMBL/GenBank/DDBJ databases">
        <title>Geovibrio thiophilus DSM 11263, complete genome.</title>
        <authorList>
            <person name="Spring S."/>
            <person name="Bunk B."/>
            <person name="Sproer C."/>
        </authorList>
    </citation>
    <scope>NUCLEOTIDE SEQUENCE [LARGE SCALE GENOMIC DNA]</scope>
    <source>
        <strain evidence="5 6">DSM 11263</strain>
    </source>
</reference>